<comment type="caution">
    <text evidence="4">The sequence shown here is derived from an EMBL/GenBank/DDBJ whole genome shotgun (WGS) entry which is preliminary data.</text>
</comment>
<accession>A0ABU7PKZ0</accession>
<dbReference type="Gene3D" id="1.10.540.10">
    <property type="entry name" value="Acyl-CoA dehydrogenase/oxidase, N-terminal domain"/>
    <property type="match status" value="1"/>
</dbReference>
<keyword evidence="1" id="KW-0560">Oxidoreductase</keyword>
<dbReference type="Gene3D" id="1.20.140.10">
    <property type="entry name" value="Butyryl-CoA Dehydrogenase, subunit A, domain 3"/>
    <property type="match status" value="1"/>
</dbReference>
<dbReference type="Pfam" id="PF08028">
    <property type="entry name" value="Acyl-CoA_dh_2"/>
    <property type="match status" value="1"/>
</dbReference>
<dbReference type="InterPro" id="IPR013107">
    <property type="entry name" value="Acyl-CoA_DH_C"/>
</dbReference>
<protein>
    <submittedName>
        <fullName evidence="4">Acyl-CoA dehydrogenase family protein</fullName>
    </submittedName>
</protein>
<dbReference type="SUPFAM" id="SSF47203">
    <property type="entry name" value="Acyl-CoA dehydrogenase C-terminal domain-like"/>
    <property type="match status" value="1"/>
</dbReference>
<evidence type="ECO:0000259" key="2">
    <source>
        <dbReference type="Pfam" id="PF02771"/>
    </source>
</evidence>
<reference evidence="4 5" key="1">
    <citation type="submission" date="2023-12" db="EMBL/GenBank/DDBJ databases">
        <title>Streptomyces sp. V4-01.</title>
        <authorList>
            <person name="Somphong A."/>
            <person name="Phongsopitanun W."/>
        </authorList>
    </citation>
    <scope>NUCLEOTIDE SEQUENCE [LARGE SCALE GENOMIC DNA]</scope>
    <source>
        <strain evidence="4 5">V4-01</strain>
    </source>
</reference>
<dbReference type="InterPro" id="IPR036250">
    <property type="entry name" value="AcylCo_DH-like_C"/>
</dbReference>
<keyword evidence="5" id="KW-1185">Reference proteome</keyword>
<dbReference type="EMBL" id="JAZEWV010000036">
    <property type="protein sequence ID" value="MEE4545914.1"/>
    <property type="molecule type" value="Genomic_DNA"/>
</dbReference>
<gene>
    <name evidence="4" type="ORF">V2S66_28580</name>
</gene>
<organism evidence="4 5">
    <name type="scientific">Actinacidiphila polyblastidii</name>
    <dbReference type="NCBI Taxonomy" id="3110430"/>
    <lineage>
        <taxon>Bacteria</taxon>
        <taxon>Bacillati</taxon>
        <taxon>Actinomycetota</taxon>
        <taxon>Actinomycetes</taxon>
        <taxon>Kitasatosporales</taxon>
        <taxon>Streptomycetaceae</taxon>
        <taxon>Actinacidiphila</taxon>
    </lineage>
</organism>
<evidence type="ECO:0000313" key="5">
    <source>
        <dbReference type="Proteomes" id="UP001344658"/>
    </source>
</evidence>
<dbReference type="InterPro" id="IPR009100">
    <property type="entry name" value="AcylCoA_DH/oxidase_NM_dom_sf"/>
</dbReference>
<dbReference type="InterPro" id="IPR013786">
    <property type="entry name" value="AcylCoA_DH/ox_N"/>
</dbReference>
<evidence type="ECO:0000313" key="4">
    <source>
        <dbReference type="EMBL" id="MEE4545914.1"/>
    </source>
</evidence>
<feature type="domain" description="Acyl-CoA dehydrogenase C-terminal" evidence="3">
    <location>
        <begin position="241"/>
        <end position="370"/>
    </location>
</feature>
<dbReference type="PANTHER" id="PTHR43884:SF12">
    <property type="entry name" value="ISOVALERYL-COA DEHYDROGENASE, MITOCHONDRIAL-RELATED"/>
    <property type="match status" value="1"/>
</dbReference>
<dbReference type="Pfam" id="PF02771">
    <property type="entry name" value="Acyl-CoA_dh_N"/>
    <property type="match status" value="1"/>
</dbReference>
<dbReference type="PIRSF" id="PIRSF016578">
    <property type="entry name" value="HsaA"/>
    <property type="match status" value="1"/>
</dbReference>
<evidence type="ECO:0000259" key="3">
    <source>
        <dbReference type="Pfam" id="PF08028"/>
    </source>
</evidence>
<dbReference type="SUPFAM" id="SSF56645">
    <property type="entry name" value="Acyl-CoA dehydrogenase NM domain-like"/>
    <property type="match status" value="1"/>
</dbReference>
<feature type="domain" description="Acyl-CoA dehydrogenase/oxidase N-terminal" evidence="2">
    <location>
        <begin position="24"/>
        <end position="98"/>
    </location>
</feature>
<name>A0ABU7PKZ0_9ACTN</name>
<dbReference type="RefSeq" id="WP_330799619.1">
    <property type="nucleotide sequence ID" value="NZ_JAZEWV010000036.1"/>
</dbReference>
<dbReference type="PANTHER" id="PTHR43884">
    <property type="entry name" value="ACYL-COA DEHYDROGENASE"/>
    <property type="match status" value="1"/>
</dbReference>
<evidence type="ECO:0000256" key="1">
    <source>
        <dbReference type="ARBA" id="ARBA00023002"/>
    </source>
</evidence>
<dbReference type="InterPro" id="IPR037069">
    <property type="entry name" value="AcylCoA_DH/ox_N_sf"/>
</dbReference>
<dbReference type="InterPro" id="IPR046373">
    <property type="entry name" value="Acyl-CoA_Oxase/DH_mid-dom_sf"/>
</dbReference>
<dbReference type="Gene3D" id="2.40.110.10">
    <property type="entry name" value="Butyryl-CoA Dehydrogenase, subunit A, domain 2"/>
    <property type="match status" value="1"/>
</dbReference>
<dbReference type="Proteomes" id="UP001344658">
    <property type="component" value="Unassembled WGS sequence"/>
</dbReference>
<sequence>MPTPAPSREELVEAAAKLVPLLRSRALWIDEHRRLPPDVIEAIEESGLLRMQVPTEYGGYESDARAFVDVLAEVAKGNSSVAFCLSIYASLTWMVGLWPDEALDEVFAQPHVRVTGTTAASGTAKRVEGGYLINGKWGYNSGVLHAHWKITAAIPDDGPAEHALPVFALVPVSELEIVDDWDTNGLPGSGSVTTVATDVFVPDHRVIDGAVFYQNASKSPVIAAKPGYRVPMLVTATVMQTGQLVGAAKYALSSFLERLPGRPLTYTNYPSQQEAPVTHLQVGEAALLIEDAEARAHRFADLLAGKILRDEPWSQEERVLSRVQIGWIARQAKLAVEILAAASGGSSILRDVPITRIQRDVHATSLHALITPATTIELYGRSLTGLEPNTFYL</sequence>
<proteinExistence type="predicted"/>